<accession>A0ABZ3CE89</accession>
<dbReference type="InterPro" id="IPR028098">
    <property type="entry name" value="Glyco_trans_4-like_N"/>
</dbReference>
<evidence type="ECO:0000259" key="4">
    <source>
        <dbReference type="Pfam" id="PF13439"/>
    </source>
</evidence>
<dbReference type="GO" id="GO:0016757">
    <property type="term" value="F:glycosyltransferase activity"/>
    <property type="evidence" value="ECO:0007669"/>
    <property type="project" value="UniProtKB-KW"/>
</dbReference>
<evidence type="ECO:0000256" key="1">
    <source>
        <dbReference type="ARBA" id="ARBA00022676"/>
    </source>
</evidence>
<feature type="domain" description="Glycosyl transferase family 1" evidence="3">
    <location>
        <begin position="176"/>
        <end position="342"/>
    </location>
</feature>
<dbReference type="EMBL" id="CP115965">
    <property type="protein sequence ID" value="WZW99902.1"/>
    <property type="molecule type" value="Genomic_DNA"/>
</dbReference>
<dbReference type="RefSeq" id="WP_232548175.1">
    <property type="nucleotide sequence ID" value="NZ_CP115965.1"/>
</dbReference>
<keyword evidence="1 5" id="KW-0328">Glycosyltransferase</keyword>
<sequence length="377" mass="40304">MEIGLLSSYPPTLCGLATFNAALAGALRSHGAGIRVVRSLDAPEHLALPDVASELWAGDELSRRRAAAELNACDVVVVQHEYGIYGGPDGVEVVDVLDRIRVPVIVVVHTVLTQPSTTQRAVLERVMDRADAVVTMTQAARTRLLGGYRVDPERVVVIPHGAAPPAQARSTDERPSPRILTWGLIGPGKGIEWAIEAMPRLRDLDPRPHYLIAGETHPKVVAREGERYRDGLRRRADELGVGDMVRFDATYRATDAIPALLATADVVLLPYDSTEQVTSGVLIDSVAAGVPVVSTAFPHAVELLAGGAGVTVPHRTPEAMADALTTILTHEEEADRMRASAQREAASLYWPAVAARYLDVAAALLGARHGDPAGEAR</sequence>
<organism evidence="5 6">
    <name type="scientific">Propioniciclava soli</name>
    <dbReference type="NCBI Taxonomy" id="2775081"/>
    <lineage>
        <taxon>Bacteria</taxon>
        <taxon>Bacillati</taxon>
        <taxon>Actinomycetota</taxon>
        <taxon>Actinomycetes</taxon>
        <taxon>Propionibacteriales</taxon>
        <taxon>Propionibacteriaceae</taxon>
        <taxon>Propioniciclava</taxon>
    </lineage>
</organism>
<dbReference type="SUPFAM" id="SSF53756">
    <property type="entry name" value="UDP-Glycosyltransferase/glycogen phosphorylase"/>
    <property type="match status" value="1"/>
</dbReference>
<proteinExistence type="predicted"/>
<gene>
    <name evidence="5" type="ORF">PCC79_06870</name>
</gene>
<evidence type="ECO:0000259" key="3">
    <source>
        <dbReference type="Pfam" id="PF00534"/>
    </source>
</evidence>
<evidence type="ECO:0000256" key="2">
    <source>
        <dbReference type="ARBA" id="ARBA00022679"/>
    </source>
</evidence>
<dbReference type="Gene3D" id="3.40.50.2000">
    <property type="entry name" value="Glycogen Phosphorylase B"/>
    <property type="match status" value="2"/>
</dbReference>
<feature type="domain" description="Glycosyltransferase subfamily 4-like N-terminal" evidence="4">
    <location>
        <begin position="16"/>
        <end position="161"/>
    </location>
</feature>
<dbReference type="Pfam" id="PF00534">
    <property type="entry name" value="Glycos_transf_1"/>
    <property type="match status" value="1"/>
</dbReference>
<evidence type="ECO:0000313" key="5">
    <source>
        <dbReference type="EMBL" id="WZW99902.1"/>
    </source>
</evidence>
<dbReference type="Pfam" id="PF13439">
    <property type="entry name" value="Glyco_transf_4"/>
    <property type="match status" value="1"/>
</dbReference>
<dbReference type="PANTHER" id="PTHR12526:SF572">
    <property type="entry name" value="BLL5144 PROTEIN"/>
    <property type="match status" value="1"/>
</dbReference>
<dbReference type="EC" id="2.4.-.-" evidence="5"/>
<dbReference type="PANTHER" id="PTHR12526">
    <property type="entry name" value="GLYCOSYLTRANSFERASE"/>
    <property type="match status" value="1"/>
</dbReference>
<reference evidence="5 6" key="1">
    <citation type="journal article" date="2023" name="Environ Microbiome">
        <title>A coral-associated actinobacterium mitigates coral bleaching under heat stress.</title>
        <authorList>
            <person name="Li J."/>
            <person name="Zou Y."/>
            <person name="Li Q."/>
            <person name="Zhang J."/>
            <person name="Bourne D.G."/>
            <person name="Lyu Y."/>
            <person name="Liu C."/>
            <person name="Zhang S."/>
        </authorList>
    </citation>
    <scope>NUCLEOTIDE SEQUENCE [LARGE SCALE GENOMIC DNA]</scope>
    <source>
        <strain evidence="5 6">SCSIO 13291</strain>
    </source>
</reference>
<name>A0ABZ3CE89_9ACTN</name>
<keyword evidence="6" id="KW-1185">Reference proteome</keyword>
<dbReference type="InterPro" id="IPR001296">
    <property type="entry name" value="Glyco_trans_1"/>
</dbReference>
<protein>
    <submittedName>
        <fullName evidence="5">Glycosyltransferase</fullName>
        <ecNumber evidence="5">2.4.-.-</ecNumber>
    </submittedName>
</protein>
<dbReference type="Proteomes" id="UP001434337">
    <property type="component" value="Chromosome"/>
</dbReference>
<evidence type="ECO:0000313" key="6">
    <source>
        <dbReference type="Proteomes" id="UP001434337"/>
    </source>
</evidence>
<keyword evidence="2 5" id="KW-0808">Transferase</keyword>